<proteinExistence type="predicted"/>
<comment type="caution">
    <text evidence="1">The sequence shown here is derived from an EMBL/GenBank/DDBJ whole genome shotgun (WGS) entry which is preliminary data.</text>
</comment>
<dbReference type="PANTHER" id="PTHR33240">
    <property type="entry name" value="OS08G0508500 PROTEIN"/>
    <property type="match status" value="1"/>
</dbReference>
<reference evidence="1" key="1">
    <citation type="submission" date="2022-04" db="EMBL/GenBank/DDBJ databases">
        <title>Carnegiea gigantea Genome sequencing and assembly v2.</title>
        <authorList>
            <person name="Copetti D."/>
            <person name="Sanderson M.J."/>
            <person name="Burquez A."/>
            <person name="Wojciechowski M.F."/>
        </authorList>
    </citation>
    <scope>NUCLEOTIDE SEQUENCE</scope>
    <source>
        <strain evidence="1">SGP5-SGP5p</strain>
        <tissue evidence="1">Aerial part</tissue>
    </source>
</reference>
<keyword evidence="2" id="KW-1185">Reference proteome</keyword>
<sequence length="223" mass="25398">MAEEHGNCITVPTMTLDGYEGQCFSSPHNDPLDCLKKCKHLGREIIPLVHPILGFRGQDENRTRVIRLPLQFGDKSKARNLEVDFLVVDVPAAYNIILEWPTLHKIKMLMNEKGRKRHKEEREKYRRLYLATESLAFHHSSWRLVEGTDLIAFSARAEGARSHDLGVLHQFKLNQRVGLQEVNGLVELDGRRLPGIPLGYLSAPLRTPRRGWPPSLTRVVLSG</sequence>
<name>A0A9Q1JW82_9CARY</name>
<organism evidence="1 2">
    <name type="scientific">Carnegiea gigantea</name>
    <dbReference type="NCBI Taxonomy" id="171969"/>
    <lineage>
        <taxon>Eukaryota</taxon>
        <taxon>Viridiplantae</taxon>
        <taxon>Streptophyta</taxon>
        <taxon>Embryophyta</taxon>
        <taxon>Tracheophyta</taxon>
        <taxon>Spermatophyta</taxon>
        <taxon>Magnoliopsida</taxon>
        <taxon>eudicotyledons</taxon>
        <taxon>Gunneridae</taxon>
        <taxon>Pentapetalae</taxon>
        <taxon>Caryophyllales</taxon>
        <taxon>Cactineae</taxon>
        <taxon>Cactaceae</taxon>
        <taxon>Cactoideae</taxon>
        <taxon>Echinocereeae</taxon>
        <taxon>Carnegiea</taxon>
    </lineage>
</organism>
<gene>
    <name evidence="1" type="ORF">Cgig2_005916</name>
</gene>
<evidence type="ECO:0000313" key="2">
    <source>
        <dbReference type="Proteomes" id="UP001153076"/>
    </source>
</evidence>
<dbReference type="Proteomes" id="UP001153076">
    <property type="component" value="Unassembled WGS sequence"/>
</dbReference>
<dbReference type="AlphaFoldDB" id="A0A9Q1JW82"/>
<protein>
    <submittedName>
        <fullName evidence="1">Uncharacterized protein</fullName>
    </submittedName>
</protein>
<dbReference type="PANTHER" id="PTHR33240:SF17">
    <property type="entry name" value="EUKARYOTIC PEPTIDE CHAIN RELEASE FACTOR GTP-BINDING SUBUNIT-LIKE"/>
    <property type="match status" value="1"/>
</dbReference>
<evidence type="ECO:0000313" key="1">
    <source>
        <dbReference type="EMBL" id="KAJ8431987.1"/>
    </source>
</evidence>
<dbReference type="EMBL" id="JAKOGI010000647">
    <property type="protein sequence ID" value="KAJ8431987.1"/>
    <property type="molecule type" value="Genomic_DNA"/>
</dbReference>
<accession>A0A9Q1JW82</accession>